<name>A0A5B9MAP6_9BACT</name>
<dbReference type="InterPro" id="IPR036953">
    <property type="entry name" value="GreA/GreB_C_sf"/>
</dbReference>
<dbReference type="Gene3D" id="3.10.50.30">
    <property type="entry name" value="Transcription elongation factor, GreA/GreB, C-terminal domain"/>
    <property type="match status" value="1"/>
</dbReference>
<keyword evidence="3" id="KW-0418">Kinase</keyword>
<sequence length="180" mass="19913">MKGKRIGPKEGCCGVAVADSSYWHSYCFCWPSSHSQPMKHTIMNRKNRIIVTAEDCRRLEDVLVSSFAGAFCDKPYLNALRNELANAAVVAREDVPGDVITMNSIVRLKDIASRELKIFTLVYPDEANIAEGKLSILAPLGTAILGYRVGDTVRWTVPSGEGQWRVEAVVFQPEREGILA</sequence>
<dbReference type="GO" id="GO:0006354">
    <property type="term" value="P:DNA-templated transcription elongation"/>
    <property type="evidence" value="ECO:0007669"/>
    <property type="project" value="TreeGrafter"/>
</dbReference>
<dbReference type="PANTHER" id="PTHR30437">
    <property type="entry name" value="TRANSCRIPTION ELONGATION FACTOR GREA"/>
    <property type="match status" value="1"/>
</dbReference>
<evidence type="ECO:0000259" key="1">
    <source>
        <dbReference type="Pfam" id="PF01272"/>
    </source>
</evidence>
<dbReference type="PANTHER" id="PTHR30437:SF5">
    <property type="entry name" value="REGULATOR OF NUCLEOSIDE DIPHOSPHATE KINASE"/>
    <property type="match status" value="1"/>
</dbReference>
<protein>
    <submittedName>
        <fullName evidence="3">Regulator of nucleoside diphosphate kinase</fullName>
    </submittedName>
</protein>
<evidence type="ECO:0000313" key="3">
    <source>
        <dbReference type="EMBL" id="QEF97763.1"/>
    </source>
</evidence>
<organism evidence="3 4">
    <name type="scientific">Stieleria maiorica</name>
    <dbReference type="NCBI Taxonomy" id="2795974"/>
    <lineage>
        <taxon>Bacteria</taxon>
        <taxon>Pseudomonadati</taxon>
        <taxon>Planctomycetota</taxon>
        <taxon>Planctomycetia</taxon>
        <taxon>Pirellulales</taxon>
        <taxon>Pirellulaceae</taxon>
        <taxon>Stieleria</taxon>
    </lineage>
</organism>
<dbReference type="InterPro" id="IPR023459">
    <property type="entry name" value="Tscrpt_elong_fac_GreA/B_fam"/>
</dbReference>
<keyword evidence="4" id="KW-1185">Reference proteome</keyword>
<dbReference type="GO" id="GO:0032784">
    <property type="term" value="P:regulation of DNA-templated transcription elongation"/>
    <property type="evidence" value="ECO:0007669"/>
    <property type="project" value="InterPro"/>
</dbReference>
<keyword evidence="3" id="KW-0808">Transferase</keyword>
<feature type="domain" description="Regulator of nucleoside diphosphate kinase N-terminal" evidence="2">
    <location>
        <begin position="48"/>
        <end position="90"/>
    </location>
</feature>
<reference evidence="3 4" key="1">
    <citation type="submission" date="2019-02" db="EMBL/GenBank/DDBJ databases">
        <title>Planctomycetal bacteria perform biofilm scaping via a novel small molecule.</title>
        <authorList>
            <person name="Jeske O."/>
            <person name="Boedeker C."/>
            <person name="Wiegand S."/>
            <person name="Breitling P."/>
            <person name="Kallscheuer N."/>
            <person name="Jogler M."/>
            <person name="Rohde M."/>
            <person name="Petersen J."/>
            <person name="Medema M.H."/>
            <person name="Surup F."/>
            <person name="Jogler C."/>
        </authorList>
    </citation>
    <scope>NUCLEOTIDE SEQUENCE [LARGE SCALE GENOMIC DNA]</scope>
    <source>
        <strain evidence="3 4">Mal15</strain>
    </source>
</reference>
<dbReference type="Proteomes" id="UP000321353">
    <property type="component" value="Chromosome"/>
</dbReference>
<dbReference type="AlphaFoldDB" id="A0A5B9MAP6"/>
<dbReference type="KEGG" id="smam:Mal15_18070"/>
<dbReference type="NCBIfam" id="NF004396">
    <property type="entry name" value="PRK05753.1"/>
    <property type="match status" value="1"/>
</dbReference>
<gene>
    <name evidence="3" type="primary">rnk_3</name>
    <name evidence="3" type="ORF">Mal15_18070</name>
</gene>
<dbReference type="GO" id="GO:0003677">
    <property type="term" value="F:DNA binding"/>
    <property type="evidence" value="ECO:0007669"/>
    <property type="project" value="InterPro"/>
</dbReference>
<dbReference type="GO" id="GO:0016301">
    <property type="term" value="F:kinase activity"/>
    <property type="evidence" value="ECO:0007669"/>
    <property type="project" value="UniProtKB-KW"/>
</dbReference>
<dbReference type="InterPro" id="IPR029462">
    <property type="entry name" value="Rnk_N"/>
</dbReference>
<proteinExistence type="predicted"/>
<accession>A0A5B9MAP6</accession>
<dbReference type="Pfam" id="PF01272">
    <property type="entry name" value="GreA_GreB"/>
    <property type="match status" value="1"/>
</dbReference>
<evidence type="ECO:0000259" key="2">
    <source>
        <dbReference type="Pfam" id="PF14760"/>
    </source>
</evidence>
<feature type="domain" description="Transcription elongation factor GreA/GreB C-terminal" evidence="1">
    <location>
        <begin position="96"/>
        <end position="169"/>
    </location>
</feature>
<dbReference type="GO" id="GO:0070063">
    <property type="term" value="F:RNA polymerase binding"/>
    <property type="evidence" value="ECO:0007669"/>
    <property type="project" value="InterPro"/>
</dbReference>
<dbReference type="SUPFAM" id="SSF54534">
    <property type="entry name" value="FKBP-like"/>
    <property type="match status" value="1"/>
</dbReference>
<dbReference type="EMBL" id="CP036264">
    <property type="protein sequence ID" value="QEF97763.1"/>
    <property type="molecule type" value="Genomic_DNA"/>
</dbReference>
<dbReference type="InterPro" id="IPR001437">
    <property type="entry name" value="Tscrpt_elong_fac_GreA/B_C"/>
</dbReference>
<evidence type="ECO:0000313" key="4">
    <source>
        <dbReference type="Proteomes" id="UP000321353"/>
    </source>
</evidence>
<dbReference type="Pfam" id="PF14760">
    <property type="entry name" value="Rnk_N"/>
    <property type="match status" value="1"/>
</dbReference>